<organism evidence="2 3">
    <name type="scientific">Luoshenia tenuis</name>
    <dbReference type="NCBI Taxonomy" id="2763654"/>
    <lineage>
        <taxon>Bacteria</taxon>
        <taxon>Bacillati</taxon>
        <taxon>Bacillota</taxon>
        <taxon>Clostridia</taxon>
        <taxon>Christensenellales</taxon>
        <taxon>Christensenellaceae</taxon>
        <taxon>Luoshenia</taxon>
    </lineage>
</organism>
<keyword evidence="1" id="KW-1133">Transmembrane helix</keyword>
<accession>A0A926CYL7</accession>
<evidence type="ECO:0000256" key="1">
    <source>
        <dbReference type="SAM" id="Phobius"/>
    </source>
</evidence>
<keyword evidence="3" id="KW-1185">Reference proteome</keyword>
<feature type="transmembrane region" description="Helical" evidence="1">
    <location>
        <begin position="32"/>
        <end position="49"/>
    </location>
</feature>
<dbReference type="RefSeq" id="WP_249284377.1">
    <property type="nucleotide sequence ID" value="NZ_JACRSO010000001.1"/>
</dbReference>
<dbReference type="AlphaFoldDB" id="A0A926CYL7"/>
<proteinExistence type="predicted"/>
<keyword evidence="1" id="KW-0812">Transmembrane</keyword>
<gene>
    <name evidence="2" type="ORF">H8699_02735</name>
</gene>
<sequence>MAVRGELKMGLLVFALTLTAKQFWLLPEFLSGLLLGFGLCMLLIGALPPKGYRRLKAWKARLQGRMRGT</sequence>
<evidence type="ECO:0000313" key="3">
    <source>
        <dbReference type="Proteomes" id="UP000654279"/>
    </source>
</evidence>
<keyword evidence="1" id="KW-0472">Membrane</keyword>
<reference evidence="2" key="1">
    <citation type="submission" date="2020-08" db="EMBL/GenBank/DDBJ databases">
        <title>Genome public.</title>
        <authorList>
            <person name="Liu C."/>
            <person name="Sun Q."/>
        </authorList>
    </citation>
    <scope>NUCLEOTIDE SEQUENCE</scope>
    <source>
        <strain evidence="2">NSJ-44</strain>
    </source>
</reference>
<name>A0A926CYL7_9FIRM</name>
<dbReference type="Proteomes" id="UP000654279">
    <property type="component" value="Unassembled WGS sequence"/>
</dbReference>
<comment type="caution">
    <text evidence="2">The sequence shown here is derived from an EMBL/GenBank/DDBJ whole genome shotgun (WGS) entry which is preliminary data.</text>
</comment>
<dbReference type="EMBL" id="JACRSO010000001">
    <property type="protein sequence ID" value="MBC8528354.1"/>
    <property type="molecule type" value="Genomic_DNA"/>
</dbReference>
<protein>
    <submittedName>
        <fullName evidence="2">Uncharacterized protein</fullName>
    </submittedName>
</protein>
<evidence type="ECO:0000313" key="2">
    <source>
        <dbReference type="EMBL" id="MBC8528354.1"/>
    </source>
</evidence>